<organism evidence="2 3">
    <name type="scientific">Coprobacillus cateniformis</name>
    <dbReference type="NCBI Taxonomy" id="100884"/>
    <lineage>
        <taxon>Bacteria</taxon>
        <taxon>Bacillati</taxon>
        <taxon>Bacillota</taxon>
        <taxon>Erysipelotrichia</taxon>
        <taxon>Erysipelotrichales</taxon>
        <taxon>Coprobacillaceae</taxon>
        <taxon>Coprobacillus</taxon>
    </lineage>
</organism>
<feature type="transmembrane region" description="Helical" evidence="1">
    <location>
        <begin position="16"/>
        <end position="34"/>
    </location>
</feature>
<dbReference type="STRING" id="100884.GCA_000269565_03179"/>
<evidence type="ECO:0000256" key="1">
    <source>
        <dbReference type="SAM" id="Phobius"/>
    </source>
</evidence>
<protein>
    <submittedName>
        <fullName evidence="2">Uncharacterized protein</fullName>
    </submittedName>
</protein>
<dbReference type="HOGENOM" id="CLU_2301018_0_0_9"/>
<accession>E7G997</accession>
<comment type="caution">
    <text evidence="2">The sequence shown here is derived from an EMBL/GenBank/DDBJ whole genome shotgun (WGS) entry which is preliminary data.</text>
</comment>
<proteinExistence type="predicted"/>
<keyword evidence="1" id="KW-1133">Transmembrane helix</keyword>
<sequence length="100" mass="11558">MQKYEDTKWITISSGIYYRIINGILYIRFVYVNFSFDSLNKWKTVGFLPFEIDSQFDYQINNNYTYNNIVDIRVMSSGEMVAASATSTTVQLAGMVIIPL</sequence>
<evidence type="ECO:0000313" key="2">
    <source>
        <dbReference type="EMBL" id="EFW05387.1"/>
    </source>
</evidence>
<keyword evidence="1" id="KW-0812">Transmembrane</keyword>
<keyword evidence="1" id="KW-0472">Membrane</keyword>
<dbReference type="Proteomes" id="UP000003157">
    <property type="component" value="Unassembled WGS sequence"/>
</dbReference>
<dbReference type="AlphaFoldDB" id="E7G997"/>
<dbReference type="EMBL" id="ADKX01000024">
    <property type="protein sequence ID" value="EFW05387.1"/>
    <property type="molecule type" value="Genomic_DNA"/>
</dbReference>
<evidence type="ECO:0000313" key="3">
    <source>
        <dbReference type="Proteomes" id="UP000003157"/>
    </source>
</evidence>
<name>E7G997_9FIRM</name>
<keyword evidence="3" id="KW-1185">Reference proteome</keyword>
<dbReference type="RefSeq" id="WP_008788451.1">
    <property type="nucleotide sequence ID" value="NZ_CAUHJZ010000026.1"/>
</dbReference>
<gene>
    <name evidence="2" type="ORF">HMPREF9488_01335</name>
</gene>
<reference evidence="2 3" key="1">
    <citation type="submission" date="2010-12" db="EMBL/GenBank/DDBJ databases">
        <title>The Genome Sequence of Coprobacillus sp. strain 29_1.</title>
        <authorList>
            <consortium name="The Broad Institute Genome Sequencing Platform"/>
            <person name="Earl A."/>
            <person name="Ward D."/>
            <person name="Feldgarden M."/>
            <person name="Gevers D."/>
            <person name="Daigneault M."/>
            <person name="Sibley C.D."/>
            <person name="White A."/>
            <person name="Strauss J."/>
            <person name="Allen-Vercoe E."/>
            <person name="Young S.K."/>
            <person name="Zeng Q."/>
            <person name="Gargeya S."/>
            <person name="Fitzgerald M."/>
            <person name="Haas B."/>
            <person name="Abouelleil A."/>
            <person name="Alvarado L."/>
            <person name="Arachchi H.M."/>
            <person name="Berlin A."/>
            <person name="Brown A."/>
            <person name="Chapman S.B."/>
            <person name="Chen Z."/>
            <person name="Dunbar C."/>
            <person name="Freedman E."/>
            <person name="Gearin G."/>
            <person name="Gellesch M."/>
            <person name="Goldberg J."/>
            <person name="Griggs A."/>
            <person name="Gujja S."/>
            <person name="Heilman E."/>
            <person name="Heiman D."/>
            <person name="Howarth C."/>
            <person name="Larson L."/>
            <person name="Lui A."/>
            <person name="MacDonald P.J.P."/>
            <person name="Mehta T."/>
            <person name="Montmayeur A."/>
            <person name="Murphy C."/>
            <person name="Neiman D."/>
            <person name="Pearson M."/>
            <person name="Priest M."/>
            <person name="Roberts A."/>
            <person name="Saif S."/>
            <person name="Shea T."/>
            <person name="Shenoy N."/>
            <person name="Sisk P."/>
            <person name="Stolte C."/>
            <person name="Sykes S."/>
            <person name="White J."/>
            <person name="Yandava C."/>
            <person name="Nusbaum C."/>
            <person name="Birren B."/>
        </authorList>
    </citation>
    <scope>NUCLEOTIDE SEQUENCE [LARGE SCALE GENOMIC DNA]</scope>
    <source>
        <strain evidence="2 3">29_1</strain>
    </source>
</reference>